<evidence type="ECO:0000313" key="1">
    <source>
        <dbReference type="EMBL" id="KAJ3805816.1"/>
    </source>
</evidence>
<evidence type="ECO:0000313" key="2">
    <source>
        <dbReference type="Proteomes" id="UP001163835"/>
    </source>
</evidence>
<accession>A0ACC1TMH7</accession>
<dbReference type="EMBL" id="MU795524">
    <property type="protein sequence ID" value="KAJ3805816.1"/>
    <property type="molecule type" value="Genomic_DNA"/>
</dbReference>
<sequence length="105" mass="12301">LFSYQLPNHSLQVLTKKDFLKFCNRMWSRSGVERITGHSFQIGGTTHYLTKGIPPDVVKAMGRWKLDAFLKYWQNLETLASIHVHHLHARQDLHQCANRRRSAPY</sequence>
<comment type="caution">
    <text evidence="1">The sequence shown here is derived from an EMBL/GenBank/DDBJ whole genome shotgun (WGS) entry which is preliminary data.</text>
</comment>
<organism evidence="1 2">
    <name type="scientific">Lentinula aff. lateritia</name>
    <dbReference type="NCBI Taxonomy" id="2804960"/>
    <lineage>
        <taxon>Eukaryota</taxon>
        <taxon>Fungi</taxon>
        <taxon>Dikarya</taxon>
        <taxon>Basidiomycota</taxon>
        <taxon>Agaricomycotina</taxon>
        <taxon>Agaricomycetes</taxon>
        <taxon>Agaricomycetidae</taxon>
        <taxon>Agaricales</taxon>
        <taxon>Marasmiineae</taxon>
        <taxon>Omphalotaceae</taxon>
        <taxon>Lentinula</taxon>
    </lineage>
</organism>
<dbReference type="Proteomes" id="UP001163835">
    <property type="component" value="Unassembled WGS sequence"/>
</dbReference>
<proteinExistence type="predicted"/>
<gene>
    <name evidence="1" type="ORF">F5876DRAFT_51188</name>
</gene>
<reference evidence="1" key="1">
    <citation type="submission" date="2022-09" db="EMBL/GenBank/DDBJ databases">
        <title>A Global Phylogenomic Analysis of the Shiitake Genus Lentinula.</title>
        <authorList>
            <consortium name="DOE Joint Genome Institute"/>
            <person name="Sierra-Patev S."/>
            <person name="Min B."/>
            <person name="Naranjo-Ortiz M."/>
            <person name="Looney B."/>
            <person name="Konkel Z."/>
            <person name="Slot J.C."/>
            <person name="Sakamoto Y."/>
            <person name="Steenwyk J.L."/>
            <person name="Rokas A."/>
            <person name="Carro J."/>
            <person name="Camarero S."/>
            <person name="Ferreira P."/>
            <person name="Molpeceres G."/>
            <person name="Ruiz-Duenas F.J."/>
            <person name="Serrano A."/>
            <person name="Henrissat B."/>
            <person name="Drula E."/>
            <person name="Hughes K.W."/>
            <person name="Mata J.L."/>
            <person name="Ishikawa N.K."/>
            <person name="Vargas-Isla R."/>
            <person name="Ushijima S."/>
            <person name="Smith C.A."/>
            <person name="Ahrendt S."/>
            <person name="Andreopoulos W."/>
            <person name="He G."/>
            <person name="Labutti K."/>
            <person name="Lipzen A."/>
            <person name="Ng V."/>
            <person name="Riley R."/>
            <person name="Sandor L."/>
            <person name="Barry K."/>
            <person name="Martinez A.T."/>
            <person name="Xiao Y."/>
            <person name="Gibbons J.G."/>
            <person name="Terashima K."/>
            <person name="Grigoriev I.V."/>
            <person name="Hibbett D.S."/>
        </authorList>
    </citation>
    <scope>NUCLEOTIDE SEQUENCE</scope>
    <source>
        <strain evidence="1">TMI1499</strain>
    </source>
</reference>
<feature type="non-terminal residue" evidence="1">
    <location>
        <position position="1"/>
    </location>
</feature>
<keyword evidence="2" id="KW-1185">Reference proteome</keyword>
<name>A0ACC1TMH7_9AGAR</name>
<protein>
    <submittedName>
        <fullName evidence="1">Uncharacterized protein</fullName>
    </submittedName>
</protein>